<keyword evidence="6 7" id="KW-0539">Nucleus</keyword>
<evidence type="ECO:0000256" key="1">
    <source>
        <dbReference type="ARBA" id="ARBA00004123"/>
    </source>
</evidence>
<reference evidence="8 9" key="1">
    <citation type="submission" date="2018-06" db="EMBL/GenBank/DDBJ databases">
        <title>Comparative genomics of downy mildews reveals potential adaptations to biotrophy.</title>
        <authorList>
            <person name="Fletcher K."/>
            <person name="Klosterman S.J."/>
            <person name="Derevnina L."/>
            <person name="Martin F."/>
            <person name="Koike S."/>
            <person name="Reyes Chin-Wo S."/>
            <person name="Mou B."/>
            <person name="Michelmore R."/>
        </authorList>
    </citation>
    <scope>NUCLEOTIDE SEQUENCE [LARGE SCALE GENOMIC DNA]</scope>
    <source>
        <strain evidence="8 9">R14</strain>
    </source>
</reference>
<dbReference type="AlphaFoldDB" id="A0A3M6VE07"/>
<comment type="function">
    <text evidence="7">Component of the Mediator complex, a coactivator involved in the regulated transcription of nearly all RNA polymerase II-dependent genes. Mediator functions as a bridge to convey information from gene-specific regulatory proteins to the basal RNA polymerase II transcription machinery. Mediator is recruited to promoters by direct interactions with regulatory proteins and serves as a scaffold for the assembly of a functional preinitiation complex with RNA polymerase II and the general transcription factors.</text>
</comment>
<keyword evidence="4 7" id="KW-0010">Activator</keyword>
<organism evidence="8 9">
    <name type="scientific">Peronospora effusa</name>
    <dbReference type="NCBI Taxonomy" id="542832"/>
    <lineage>
        <taxon>Eukaryota</taxon>
        <taxon>Sar</taxon>
        <taxon>Stramenopiles</taxon>
        <taxon>Oomycota</taxon>
        <taxon>Peronosporomycetes</taxon>
        <taxon>Peronosporales</taxon>
        <taxon>Peronosporaceae</taxon>
        <taxon>Peronospora</taxon>
    </lineage>
</organism>
<dbReference type="GO" id="GO:0006357">
    <property type="term" value="P:regulation of transcription by RNA polymerase II"/>
    <property type="evidence" value="ECO:0007669"/>
    <property type="project" value="InterPro"/>
</dbReference>
<accession>A0A3M6VE07</accession>
<dbReference type="Pfam" id="PF07544">
    <property type="entry name" value="Med9"/>
    <property type="match status" value="1"/>
</dbReference>
<evidence type="ECO:0000256" key="7">
    <source>
        <dbReference type="RuleBase" id="RU364145"/>
    </source>
</evidence>
<evidence type="ECO:0000256" key="4">
    <source>
        <dbReference type="ARBA" id="ARBA00023159"/>
    </source>
</evidence>
<dbReference type="InterPro" id="IPR011425">
    <property type="entry name" value="Med9"/>
</dbReference>
<sequence length="140" mass="15489">MTEEIMDSSSSISKATLYETFDVLPNLIDVLKDVLSASSNQETIRIGDVSASRRGSSHAHAHELQAVSVKQKYTEAMELLRSLPGTDTSLEEQEAAIADAKVELKRISDVLELYSNTLYRGTDEPRAEINDAFSRKSLLK</sequence>
<comment type="subunit">
    <text evidence="7">Component of the Mediator complex.</text>
</comment>
<evidence type="ECO:0000313" key="8">
    <source>
        <dbReference type="EMBL" id="RMX63676.1"/>
    </source>
</evidence>
<comment type="subcellular location">
    <subcellularLocation>
        <location evidence="1 7">Nucleus</location>
    </subcellularLocation>
</comment>
<dbReference type="GO" id="GO:0003712">
    <property type="term" value="F:transcription coregulator activity"/>
    <property type="evidence" value="ECO:0007669"/>
    <property type="project" value="InterPro"/>
</dbReference>
<gene>
    <name evidence="7" type="primary">MED9</name>
    <name evidence="8" type="ORF">DD238_007111</name>
</gene>
<comment type="caution">
    <text evidence="8">The sequence shown here is derived from an EMBL/GenBank/DDBJ whole genome shotgun (WGS) entry which is preliminary data.</text>
</comment>
<keyword evidence="3 7" id="KW-0805">Transcription regulation</keyword>
<dbReference type="EMBL" id="QLLG01000377">
    <property type="protein sequence ID" value="RMX63676.1"/>
    <property type="molecule type" value="Genomic_DNA"/>
</dbReference>
<keyword evidence="9" id="KW-1185">Reference proteome</keyword>
<dbReference type="VEuPathDB" id="FungiDB:DD237_006618"/>
<evidence type="ECO:0000256" key="5">
    <source>
        <dbReference type="ARBA" id="ARBA00023163"/>
    </source>
</evidence>
<comment type="similarity">
    <text evidence="2 7">Belongs to the Mediator complex subunit 9 family.</text>
</comment>
<evidence type="ECO:0000256" key="3">
    <source>
        <dbReference type="ARBA" id="ARBA00023015"/>
    </source>
</evidence>
<evidence type="ECO:0000313" key="9">
    <source>
        <dbReference type="Proteomes" id="UP000282087"/>
    </source>
</evidence>
<protein>
    <recommendedName>
        <fullName evidence="7">Mediator of RNA polymerase II transcription subunit 9</fullName>
    </recommendedName>
    <alternativeName>
        <fullName evidence="7">Mediator complex subunit 9</fullName>
    </alternativeName>
</protein>
<keyword evidence="5 7" id="KW-0804">Transcription</keyword>
<proteinExistence type="inferred from homology"/>
<evidence type="ECO:0000256" key="6">
    <source>
        <dbReference type="ARBA" id="ARBA00023242"/>
    </source>
</evidence>
<name>A0A3M6VE07_9STRA</name>
<dbReference type="Proteomes" id="UP000282087">
    <property type="component" value="Unassembled WGS sequence"/>
</dbReference>
<evidence type="ECO:0000256" key="2">
    <source>
        <dbReference type="ARBA" id="ARBA00008089"/>
    </source>
</evidence>
<dbReference type="GO" id="GO:0016592">
    <property type="term" value="C:mediator complex"/>
    <property type="evidence" value="ECO:0007669"/>
    <property type="project" value="InterPro"/>
</dbReference>